<dbReference type="Gene3D" id="3.40.50.1820">
    <property type="entry name" value="alpha/beta hydrolase"/>
    <property type="match status" value="1"/>
</dbReference>
<protein>
    <submittedName>
        <fullName evidence="2">Alpha/beta hydrolase</fullName>
    </submittedName>
</protein>
<dbReference type="Proteomes" id="UP001379533">
    <property type="component" value="Chromosome"/>
</dbReference>
<proteinExistence type="predicted"/>
<evidence type="ECO:0000313" key="3">
    <source>
        <dbReference type="Proteomes" id="UP001379533"/>
    </source>
</evidence>
<dbReference type="Pfam" id="PF20408">
    <property type="entry name" value="Abhydrolase_11"/>
    <property type="match status" value="1"/>
</dbReference>
<reference evidence="2 3" key="1">
    <citation type="submission" date="2021-12" db="EMBL/GenBank/DDBJ databases">
        <title>Discovery of the Pendulisporaceae a myxobacterial family with distinct sporulation behavior and unique specialized metabolism.</title>
        <authorList>
            <person name="Garcia R."/>
            <person name="Popoff A."/>
            <person name="Bader C.D."/>
            <person name="Loehr J."/>
            <person name="Walesch S."/>
            <person name="Walt C."/>
            <person name="Boldt J."/>
            <person name="Bunk B."/>
            <person name="Haeckl F.J.F.P.J."/>
            <person name="Gunesch A.P."/>
            <person name="Birkelbach J."/>
            <person name="Nuebel U."/>
            <person name="Pietschmann T."/>
            <person name="Bach T."/>
            <person name="Mueller R."/>
        </authorList>
    </citation>
    <scope>NUCLEOTIDE SEQUENCE [LARGE SCALE GENOMIC DNA]</scope>
    <source>
        <strain evidence="2 3">MSr12523</strain>
    </source>
</reference>
<dbReference type="InterPro" id="IPR026555">
    <property type="entry name" value="NSL3/Tex30"/>
</dbReference>
<dbReference type="RefSeq" id="WP_394844090.1">
    <property type="nucleotide sequence ID" value="NZ_CP089982.1"/>
</dbReference>
<gene>
    <name evidence="2" type="ORF">LZC95_44440</name>
</gene>
<dbReference type="EMBL" id="CP089982">
    <property type="protein sequence ID" value="WXA93490.1"/>
    <property type="molecule type" value="Genomic_DNA"/>
</dbReference>
<dbReference type="PANTHER" id="PTHR13136:SF11">
    <property type="entry name" value="TESTIS-EXPRESSED PROTEIN 30"/>
    <property type="match status" value="1"/>
</dbReference>
<feature type="domain" description="KANL3/Tex30 alpha/beta hydrolase-like" evidence="1">
    <location>
        <begin position="28"/>
        <end position="232"/>
    </location>
</feature>
<evidence type="ECO:0000259" key="1">
    <source>
        <dbReference type="Pfam" id="PF20408"/>
    </source>
</evidence>
<dbReference type="GO" id="GO:0016787">
    <property type="term" value="F:hydrolase activity"/>
    <property type="evidence" value="ECO:0007669"/>
    <property type="project" value="UniProtKB-KW"/>
</dbReference>
<evidence type="ECO:0000313" key="2">
    <source>
        <dbReference type="EMBL" id="WXA93490.1"/>
    </source>
</evidence>
<dbReference type="SUPFAM" id="SSF53474">
    <property type="entry name" value="alpha/beta-Hydrolases"/>
    <property type="match status" value="1"/>
</dbReference>
<keyword evidence="3" id="KW-1185">Reference proteome</keyword>
<keyword evidence="2" id="KW-0378">Hydrolase</keyword>
<dbReference type="PANTHER" id="PTHR13136">
    <property type="entry name" value="TESTIS DEVELOPMENT PROTEIN PRTD"/>
    <property type="match status" value="1"/>
</dbReference>
<sequence>MTEPEEQKVGVGDEAVTAIHYAPAAEARARLILAHGAGANQRHPFMVRTARALAGMGVGVTTFNFGYTERGRRVPDPKDALERCFRQVLHAEAPRGPEVRGLPRPTFNAAPIFLGGKSMGGRIASQVVAAGGLEVEVRGLVFLGYPLHPPKKPTQLRVAHWPEVKVPQLFVQGTRDEFGTVEEITVHVPKLGAPATIFPIEQGDHSFAVPKKLGIPQDEVFTRAFEAMAAWMLARV</sequence>
<name>A0ABZ2K7G8_9BACT</name>
<dbReference type="InterPro" id="IPR046879">
    <property type="entry name" value="KANL3/Tex30_Abhydrolase"/>
</dbReference>
<organism evidence="2 3">
    <name type="scientific">Pendulispora brunnea</name>
    <dbReference type="NCBI Taxonomy" id="2905690"/>
    <lineage>
        <taxon>Bacteria</taxon>
        <taxon>Pseudomonadati</taxon>
        <taxon>Myxococcota</taxon>
        <taxon>Myxococcia</taxon>
        <taxon>Myxococcales</taxon>
        <taxon>Sorangiineae</taxon>
        <taxon>Pendulisporaceae</taxon>
        <taxon>Pendulispora</taxon>
    </lineage>
</organism>
<dbReference type="InterPro" id="IPR029058">
    <property type="entry name" value="AB_hydrolase_fold"/>
</dbReference>
<accession>A0ABZ2K7G8</accession>